<gene>
    <name evidence="1" type="ORF">FPPS064S07_02418</name>
</gene>
<sequence length="67" mass="7866">MTGERSCCYYNKFLWPDRYADCVPMDKALELLKSVKDREIAGDAKNCCIRHRCCTKTMIRLIFEKIA</sequence>
<keyword evidence="2" id="KW-1185">Reference proteome</keyword>
<evidence type="ECO:0000313" key="1">
    <source>
        <dbReference type="EMBL" id="VUW97977.1"/>
    </source>
</evidence>
<proteinExistence type="predicted"/>
<evidence type="ECO:0000313" key="2">
    <source>
        <dbReference type="Proteomes" id="UP000406184"/>
    </source>
</evidence>
<dbReference type="AlphaFoldDB" id="A0A564SRZ3"/>
<dbReference type="Proteomes" id="UP000406184">
    <property type="component" value="Unassembled WGS sequence"/>
</dbReference>
<dbReference type="EMBL" id="CABHMY010000086">
    <property type="protein sequence ID" value="VUW97977.1"/>
    <property type="molecule type" value="Genomic_DNA"/>
</dbReference>
<organism evidence="1 2">
    <name type="scientific">Faecalibacterium prausnitzii</name>
    <dbReference type="NCBI Taxonomy" id="853"/>
    <lineage>
        <taxon>Bacteria</taxon>
        <taxon>Bacillati</taxon>
        <taxon>Bacillota</taxon>
        <taxon>Clostridia</taxon>
        <taxon>Eubacteriales</taxon>
        <taxon>Oscillospiraceae</taxon>
        <taxon>Faecalibacterium</taxon>
    </lineage>
</organism>
<reference evidence="1 2" key="1">
    <citation type="submission" date="2019-07" db="EMBL/GenBank/DDBJ databases">
        <authorList>
            <person name="Hibberd C M."/>
            <person name="Gehrig L. J."/>
            <person name="Chang H.-W."/>
            <person name="Venkatesh S."/>
        </authorList>
    </citation>
    <scope>NUCLEOTIDE SEQUENCE [LARGE SCALE GENOMIC DNA]</scope>
    <source>
        <strain evidence="1">Faecalibacterium_prausnitzii_JG_BgPS064</strain>
    </source>
</reference>
<protein>
    <submittedName>
        <fullName evidence="1">Uncharacterized protein</fullName>
    </submittedName>
</protein>
<name>A0A564SRZ3_9FIRM</name>
<accession>A0A564SRZ3</accession>